<dbReference type="PANTHER" id="PTHR14207">
    <property type="entry name" value="STEROL ISOMERASE"/>
    <property type="match status" value="1"/>
</dbReference>
<evidence type="ECO:0000256" key="3">
    <source>
        <dbReference type="ARBA" id="ARBA00022692"/>
    </source>
</evidence>
<dbReference type="Gene3D" id="3.30.360.10">
    <property type="entry name" value="Dihydrodipicolinate Reductase, domain 2"/>
    <property type="match status" value="1"/>
</dbReference>
<dbReference type="Proteomes" id="UP001408356">
    <property type="component" value="Unassembled WGS sequence"/>
</dbReference>
<evidence type="ECO:0000313" key="10">
    <source>
        <dbReference type="Proteomes" id="UP001408356"/>
    </source>
</evidence>
<comment type="similarity">
    <text evidence="2">Belongs to the EBP family.</text>
</comment>
<feature type="transmembrane region" description="Helical" evidence="7">
    <location>
        <begin position="435"/>
        <end position="456"/>
    </location>
</feature>
<feature type="domain" description="EXPERA" evidence="8">
    <location>
        <begin position="463"/>
        <end position="637"/>
    </location>
</feature>
<dbReference type="PROSITE" id="PS51751">
    <property type="entry name" value="EXPERA"/>
    <property type="match status" value="1"/>
</dbReference>
<evidence type="ECO:0000256" key="1">
    <source>
        <dbReference type="ARBA" id="ARBA00004141"/>
    </source>
</evidence>
<dbReference type="Gene3D" id="3.40.50.720">
    <property type="entry name" value="NAD(P)-binding Rossmann-like Domain"/>
    <property type="match status" value="1"/>
</dbReference>
<dbReference type="InterPro" id="IPR033118">
    <property type="entry name" value="EXPERA"/>
</dbReference>
<proteinExistence type="inferred from homology"/>
<feature type="transmembrane region" description="Helical" evidence="7">
    <location>
        <begin position="468"/>
        <end position="494"/>
    </location>
</feature>
<gene>
    <name evidence="9" type="ORF">SUNI508_06559</name>
</gene>
<dbReference type="Pfam" id="PF01408">
    <property type="entry name" value="GFO_IDH_MocA"/>
    <property type="match status" value="1"/>
</dbReference>
<feature type="transmembrane region" description="Helical" evidence="7">
    <location>
        <begin position="581"/>
        <end position="599"/>
    </location>
</feature>
<evidence type="ECO:0000256" key="4">
    <source>
        <dbReference type="ARBA" id="ARBA00022989"/>
    </source>
</evidence>
<comment type="subcellular location">
    <subcellularLocation>
        <location evidence="1">Membrane</location>
        <topology evidence="1">Multi-pass membrane protein</topology>
    </subcellularLocation>
</comment>
<dbReference type="InterPro" id="IPR036291">
    <property type="entry name" value="NAD(P)-bd_dom_sf"/>
</dbReference>
<keyword evidence="10" id="KW-1185">Reference proteome</keyword>
<accession>A0ABR2V021</accession>
<dbReference type="EMBL" id="JARVKF010000246">
    <property type="protein sequence ID" value="KAK9420290.1"/>
    <property type="molecule type" value="Genomic_DNA"/>
</dbReference>
<sequence>MASEKKLVNVLMVGTGEYTTGFVGGGASGSDKKVGVVGLTLFDLRRRGKVGKLSMVGTNGTKFPAIRQHLDTNISKVYNSLDTSFDSFPANDAKDPDAYKAAIDALSPGDAITIFTPDTTHYPIALYAIERGIHVLITKPAVKTLEHHKELIDAAKKKNVFVFIEHHKRFDPAYADARFKAKKLGDFNYFYSYMSQPKSQLETFKAWAGIDSDISYYLNSHHIDICDSMVTQLGYVPIKVSGSGAKGIATSLGCDPITEDTITVLVTWQKKDDPSKIATGVYTASWTAPQKAGVHSNQYFHYMASNGEVRINQAKRGYDVADDSAGQLQWFNPFYMKYAPDEEGNFNGQTGYGYISFEKFVDAVNSLNAGTVSLDELDARGLPTLTNTIATTAILHAGRIAIDEDREKSKQIFTIGIMDSFIDSLPPDVFDQTTLISLASTLAILATAYVGSLAALPSSTSASYRGLFIWHAFDALIHFFLEGSFLYHCFFSWLPLSSIKNPLALAPTAHNYLGYTNRAYGSQAGGDNPFAQLWMVYAKADKRWAGADLTVISLELLTVFVAGPLACLICYGIAKKDPRTNILIIVVATMELYGGFITFCPEWLTHNYNLDTSNFMYKWVYLVFFNMLWVFIPIWAVWVAVKDINDAFEARGKVATAKKAK</sequence>
<dbReference type="InterPro" id="IPR007905">
    <property type="entry name" value="EBP"/>
</dbReference>
<evidence type="ECO:0000256" key="7">
    <source>
        <dbReference type="SAM" id="Phobius"/>
    </source>
</evidence>
<evidence type="ECO:0000256" key="2">
    <source>
        <dbReference type="ARBA" id="ARBA00008337"/>
    </source>
</evidence>
<protein>
    <recommendedName>
        <fullName evidence="8">EXPERA domain-containing protein</fullName>
    </recommendedName>
</protein>
<reference evidence="9 10" key="1">
    <citation type="journal article" date="2024" name="J. Plant Pathol.">
        <title>Sequence and assembly of the genome of Seiridium unicorne, isolate CBS 538.82, causal agent of cypress canker disease.</title>
        <authorList>
            <person name="Scali E."/>
            <person name="Rocca G.D."/>
            <person name="Danti R."/>
            <person name="Garbelotto M."/>
            <person name="Barberini S."/>
            <person name="Baroncelli R."/>
            <person name="Emiliani G."/>
        </authorList>
    </citation>
    <scope>NUCLEOTIDE SEQUENCE [LARGE SCALE GENOMIC DNA]</scope>
    <source>
        <strain evidence="9 10">BM-138-508</strain>
    </source>
</reference>
<evidence type="ECO:0000313" key="9">
    <source>
        <dbReference type="EMBL" id="KAK9420290.1"/>
    </source>
</evidence>
<dbReference type="InterPro" id="IPR000683">
    <property type="entry name" value="Gfo/Idh/MocA-like_OxRdtase_N"/>
</dbReference>
<feature type="transmembrane region" description="Helical" evidence="7">
    <location>
        <begin position="619"/>
        <end position="641"/>
    </location>
</feature>
<feature type="transmembrane region" description="Helical" evidence="7">
    <location>
        <begin position="551"/>
        <end position="574"/>
    </location>
</feature>
<evidence type="ECO:0000256" key="5">
    <source>
        <dbReference type="ARBA" id="ARBA00023136"/>
    </source>
</evidence>
<dbReference type="SUPFAM" id="SSF51735">
    <property type="entry name" value="NAD(P)-binding Rossmann-fold domains"/>
    <property type="match status" value="1"/>
</dbReference>
<keyword evidence="5 6" id="KW-0472">Membrane</keyword>
<comment type="caution">
    <text evidence="9">The sequence shown here is derived from an EMBL/GenBank/DDBJ whole genome shotgun (WGS) entry which is preliminary data.</text>
</comment>
<dbReference type="Pfam" id="PF05241">
    <property type="entry name" value="EBP"/>
    <property type="match status" value="1"/>
</dbReference>
<keyword evidence="3 6" id="KW-0812">Transmembrane</keyword>
<evidence type="ECO:0000256" key="6">
    <source>
        <dbReference type="PROSITE-ProRule" id="PRU01087"/>
    </source>
</evidence>
<evidence type="ECO:0000259" key="8">
    <source>
        <dbReference type="PROSITE" id="PS51751"/>
    </source>
</evidence>
<organism evidence="9 10">
    <name type="scientific">Seiridium unicorne</name>
    <dbReference type="NCBI Taxonomy" id="138068"/>
    <lineage>
        <taxon>Eukaryota</taxon>
        <taxon>Fungi</taxon>
        <taxon>Dikarya</taxon>
        <taxon>Ascomycota</taxon>
        <taxon>Pezizomycotina</taxon>
        <taxon>Sordariomycetes</taxon>
        <taxon>Xylariomycetidae</taxon>
        <taxon>Amphisphaeriales</taxon>
        <taxon>Sporocadaceae</taxon>
        <taxon>Seiridium</taxon>
    </lineage>
</organism>
<name>A0ABR2V021_9PEZI</name>
<dbReference type="PANTHER" id="PTHR14207:SF1">
    <property type="entry name" value="EMOPAMIL-BINDING PROTEIN-LIKE"/>
    <property type="match status" value="1"/>
</dbReference>
<keyword evidence="4 6" id="KW-1133">Transmembrane helix</keyword>